<organism evidence="1 2">
    <name type="scientific">Vanilla planifolia</name>
    <name type="common">Vanilla</name>
    <dbReference type="NCBI Taxonomy" id="51239"/>
    <lineage>
        <taxon>Eukaryota</taxon>
        <taxon>Viridiplantae</taxon>
        <taxon>Streptophyta</taxon>
        <taxon>Embryophyta</taxon>
        <taxon>Tracheophyta</taxon>
        <taxon>Spermatophyta</taxon>
        <taxon>Magnoliopsida</taxon>
        <taxon>Liliopsida</taxon>
        <taxon>Asparagales</taxon>
        <taxon>Orchidaceae</taxon>
        <taxon>Vanilloideae</taxon>
        <taxon>Vanilleae</taxon>
        <taxon>Vanilla</taxon>
    </lineage>
</organism>
<dbReference type="EMBL" id="JADCNM010000004">
    <property type="protein sequence ID" value="KAG0487329.1"/>
    <property type="molecule type" value="Genomic_DNA"/>
</dbReference>
<reference evidence="1 2" key="1">
    <citation type="journal article" date="2020" name="Nat. Food">
        <title>A phased Vanilla planifolia genome enables genetic improvement of flavour and production.</title>
        <authorList>
            <person name="Hasing T."/>
            <person name="Tang H."/>
            <person name="Brym M."/>
            <person name="Khazi F."/>
            <person name="Huang T."/>
            <person name="Chambers A.H."/>
        </authorList>
    </citation>
    <scope>NUCLEOTIDE SEQUENCE [LARGE SCALE GENOMIC DNA]</scope>
    <source>
        <tissue evidence="1">Leaf</tissue>
    </source>
</reference>
<dbReference type="AlphaFoldDB" id="A0A835V4P5"/>
<evidence type="ECO:0000313" key="2">
    <source>
        <dbReference type="Proteomes" id="UP000639772"/>
    </source>
</evidence>
<protein>
    <submittedName>
        <fullName evidence="1">Uncharacterized protein</fullName>
    </submittedName>
</protein>
<sequence length="154" mass="16241">MPTPMFVPTNAPSKPSWNPSNASICGLKYTSPQYKPVHAGIPAGYGNYPCPVGFAVDEIAAAMEASEMWQRPREVVGLHPSPYDLNQLAAGPQAAYLPASHSGLGGAHPFLHYPSGSYNSSLPGSIGFISRPGHADSTFGSVDLPSALNLSYRK</sequence>
<name>A0A835V4P5_VANPL</name>
<accession>A0A835V4P5</accession>
<proteinExistence type="predicted"/>
<evidence type="ECO:0000313" key="1">
    <source>
        <dbReference type="EMBL" id="KAG0487329.1"/>
    </source>
</evidence>
<comment type="caution">
    <text evidence="1">The sequence shown here is derived from an EMBL/GenBank/DDBJ whole genome shotgun (WGS) entry which is preliminary data.</text>
</comment>
<gene>
    <name evidence="1" type="ORF">HPP92_009424</name>
</gene>
<dbReference type="Proteomes" id="UP000639772">
    <property type="component" value="Unassembled WGS sequence"/>
</dbReference>